<dbReference type="GO" id="GO:0034501">
    <property type="term" value="P:protein localization to kinetochore"/>
    <property type="evidence" value="ECO:0007669"/>
    <property type="project" value="InterPro"/>
</dbReference>
<accession>A0AAV9IYA3</accession>
<protein>
    <recommendedName>
        <fullName evidence="2">Kinetochore protein Sos7 coiled-coil domain-containing protein</fullName>
    </recommendedName>
</protein>
<evidence type="ECO:0000256" key="1">
    <source>
        <dbReference type="SAM" id="Coils"/>
    </source>
</evidence>
<dbReference type="AlphaFoldDB" id="A0AAV9IYA3"/>
<dbReference type="InterPro" id="IPR037475">
    <property type="entry name" value="Sos7"/>
</dbReference>
<organism evidence="3 4">
    <name type="scientific">Cyanidium caldarium</name>
    <name type="common">Red alga</name>
    <dbReference type="NCBI Taxonomy" id="2771"/>
    <lineage>
        <taxon>Eukaryota</taxon>
        <taxon>Rhodophyta</taxon>
        <taxon>Bangiophyceae</taxon>
        <taxon>Cyanidiales</taxon>
        <taxon>Cyanidiaceae</taxon>
        <taxon>Cyanidium</taxon>
    </lineage>
</organism>
<dbReference type="Proteomes" id="UP001301350">
    <property type="component" value="Unassembled WGS sequence"/>
</dbReference>
<dbReference type="EMBL" id="JANCYW010000009">
    <property type="protein sequence ID" value="KAK4536778.1"/>
    <property type="molecule type" value="Genomic_DNA"/>
</dbReference>
<dbReference type="PANTHER" id="PTHR37329">
    <property type="entry name" value="KINETOCHORE PROTEIN SOS7"/>
    <property type="match status" value="1"/>
</dbReference>
<keyword evidence="4" id="KW-1185">Reference proteome</keyword>
<feature type="coiled-coil region" evidence="1">
    <location>
        <begin position="130"/>
        <end position="161"/>
    </location>
</feature>
<dbReference type="Pfam" id="PF20882">
    <property type="entry name" value="Sos7"/>
    <property type="match status" value="1"/>
</dbReference>
<evidence type="ECO:0000259" key="2">
    <source>
        <dbReference type="Pfam" id="PF20882"/>
    </source>
</evidence>
<gene>
    <name evidence="3" type="ORF">CDCA_CDCA09G2803</name>
</gene>
<evidence type="ECO:0000313" key="4">
    <source>
        <dbReference type="Proteomes" id="UP001301350"/>
    </source>
</evidence>
<proteinExistence type="predicted"/>
<reference evidence="3 4" key="1">
    <citation type="submission" date="2022-07" db="EMBL/GenBank/DDBJ databases">
        <title>Genome-wide signatures of adaptation to extreme environments.</title>
        <authorList>
            <person name="Cho C.H."/>
            <person name="Yoon H.S."/>
        </authorList>
    </citation>
    <scope>NUCLEOTIDE SEQUENCE [LARGE SCALE GENOMIC DNA]</scope>
    <source>
        <strain evidence="3 4">DBV 063 E5</strain>
    </source>
</reference>
<sequence>MAAVVDLDVVRSYLEVVEAAAPASFRSTTALPGPDGAGEAADDNQEPLHVEKAFAEQGVSLQEMLAQAPDAALPGALARIAVEEHRVKEHLKKLKFNYLELQTKLHFLESVIAVSPGSEPSAVGPSEEAAAELELEVAHAKRDLKRVKEETAERLQRLEAVSAEVASSYAEYVAEYEQCRAMVLDLHARLQKRRAQETLQTHTAATEALRAEHQQLAGEIASLEWEQRPLQGNIRDLEDDIERLRKQSQADVTRHDNDTDTSAARMAAWYTSMLALLEAACGIAVEHIAADALVLRVRNTANTTTYRFTLQLESTHLHVRQVVVDPPPAESAAWSTTALSPLLQQANALRDLGWLVRQLQHRLP</sequence>
<dbReference type="InterPro" id="IPR048781">
    <property type="entry name" value="Sos7_CC"/>
</dbReference>
<evidence type="ECO:0000313" key="3">
    <source>
        <dbReference type="EMBL" id="KAK4536778.1"/>
    </source>
</evidence>
<feature type="domain" description="Kinetochore protein Sos7 coiled-coil" evidence="2">
    <location>
        <begin position="90"/>
        <end position="169"/>
    </location>
</feature>
<dbReference type="PANTHER" id="PTHR37329:SF1">
    <property type="entry name" value="KINETOCHORE PROTEIN SOS7"/>
    <property type="match status" value="1"/>
</dbReference>
<dbReference type="GO" id="GO:0051315">
    <property type="term" value="P:attachment of mitotic spindle microtubules to kinetochore"/>
    <property type="evidence" value="ECO:0007669"/>
    <property type="project" value="TreeGrafter"/>
</dbReference>
<dbReference type="GO" id="GO:0000776">
    <property type="term" value="C:kinetochore"/>
    <property type="evidence" value="ECO:0007669"/>
    <property type="project" value="InterPro"/>
</dbReference>
<feature type="coiled-coil region" evidence="1">
    <location>
        <begin position="192"/>
        <end position="254"/>
    </location>
</feature>
<name>A0AAV9IYA3_CYACA</name>
<comment type="caution">
    <text evidence="3">The sequence shown here is derived from an EMBL/GenBank/DDBJ whole genome shotgun (WGS) entry which is preliminary data.</text>
</comment>
<keyword evidence="1" id="KW-0175">Coiled coil</keyword>